<dbReference type="AlphaFoldDB" id="A0A512HUT3"/>
<evidence type="ECO:0000256" key="1">
    <source>
        <dbReference type="SAM" id="Phobius"/>
    </source>
</evidence>
<proteinExistence type="predicted"/>
<sequence length="305" mass="32707">MQGDKRAAVVSTAVFVGTTLFVAVGTVIGFKIRRAERDVVMFDDLIFLPVIICSVVAVASIAGTLVTVFVDDDRATSSGNRVLAKLHAVPMGIYGACTLMIADGDAASVVSGITFAIGTTIHLSWLRLGLGLRRPSAPKRRSAWRLVAESALMVGAFVVVSSWLAETQEPDPVASPVVIHTRVSAQADLDAAPGIPPVLPAEIPRDYQWEGFDRHERDGSGDVVVRSSTFVPWSDRAQLPTVRVCAREPGQASCVRGLRPVERTAGGLDVMIAFVGSHQPSDEDVEFWTTVPLAVSLDVSWLFEE</sequence>
<gene>
    <name evidence="2" type="ORF">AFL01nite_15250</name>
</gene>
<dbReference type="EMBL" id="BJZQ01000005">
    <property type="protein sequence ID" value="GEO89198.1"/>
    <property type="molecule type" value="Genomic_DNA"/>
</dbReference>
<keyword evidence="1" id="KW-0472">Membrane</keyword>
<name>A0A512HUT3_9ACTN</name>
<organism evidence="2 3">
    <name type="scientific">Aeromicrobium flavum</name>
    <dbReference type="NCBI Taxonomy" id="416568"/>
    <lineage>
        <taxon>Bacteria</taxon>
        <taxon>Bacillati</taxon>
        <taxon>Actinomycetota</taxon>
        <taxon>Actinomycetes</taxon>
        <taxon>Propionibacteriales</taxon>
        <taxon>Nocardioidaceae</taxon>
        <taxon>Aeromicrobium</taxon>
    </lineage>
</organism>
<feature type="transmembrane region" description="Helical" evidence="1">
    <location>
        <begin position="82"/>
        <end position="102"/>
    </location>
</feature>
<keyword evidence="1" id="KW-1133">Transmembrane helix</keyword>
<keyword evidence="1" id="KW-0812">Transmembrane</keyword>
<evidence type="ECO:0000313" key="3">
    <source>
        <dbReference type="Proteomes" id="UP000321769"/>
    </source>
</evidence>
<feature type="transmembrane region" description="Helical" evidence="1">
    <location>
        <begin position="7"/>
        <end position="30"/>
    </location>
</feature>
<accession>A0A512HUT3</accession>
<comment type="caution">
    <text evidence="2">The sequence shown here is derived from an EMBL/GenBank/DDBJ whole genome shotgun (WGS) entry which is preliminary data.</text>
</comment>
<keyword evidence="3" id="KW-1185">Reference proteome</keyword>
<dbReference type="Proteomes" id="UP000321769">
    <property type="component" value="Unassembled WGS sequence"/>
</dbReference>
<protein>
    <submittedName>
        <fullName evidence="2">Uncharacterized protein</fullName>
    </submittedName>
</protein>
<evidence type="ECO:0000313" key="2">
    <source>
        <dbReference type="EMBL" id="GEO89198.1"/>
    </source>
</evidence>
<feature type="transmembrane region" description="Helical" evidence="1">
    <location>
        <begin position="108"/>
        <end position="126"/>
    </location>
</feature>
<feature type="transmembrane region" description="Helical" evidence="1">
    <location>
        <begin position="45"/>
        <end position="70"/>
    </location>
</feature>
<feature type="transmembrane region" description="Helical" evidence="1">
    <location>
        <begin position="146"/>
        <end position="165"/>
    </location>
</feature>
<reference evidence="2 3" key="1">
    <citation type="submission" date="2019-07" db="EMBL/GenBank/DDBJ databases">
        <title>Whole genome shotgun sequence of Aeromicrobium flavum NBRC 107625.</title>
        <authorList>
            <person name="Hosoyama A."/>
            <person name="Uohara A."/>
            <person name="Ohji S."/>
            <person name="Ichikawa N."/>
        </authorList>
    </citation>
    <scope>NUCLEOTIDE SEQUENCE [LARGE SCALE GENOMIC DNA]</scope>
    <source>
        <strain evidence="2 3">NBRC 107625</strain>
    </source>
</reference>